<dbReference type="EMBL" id="SWOV01000031">
    <property type="protein sequence ID" value="NFF88507.1"/>
    <property type="molecule type" value="Genomic_DNA"/>
</dbReference>
<dbReference type="InterPro" id="IPR001387">
    <property type="entry name" value="Cro/C1-type_HTH"/>
</dbReference>
<protein>
    <submittedName>
        <fullName evidence="2">Helix-turn-helix transcriptional regulator</fullName>
    </submittedName>
</protein>
<reference evidence="2 3" key="1">
    <citation type="submission" date="2019-04" db="EMBL/GenBank/DDBJ databases">
        <title>Genome sequencing of Clostridium botulinum Groups I-IV and Clostridium butyricum.</title>
        <authorList>
            <person name="Brunt J."/>
            <person name="Van Vliet A.H.M."/>
            <person name="Stringer S.C."/>
            <person name="Carter A.T."/>
            <person name="Peck M.W."/>
        </authorList>
    </citation>
    <scope>NUCLEOTIDE SEQUENCE [LARGE SCALE GENOMIC DNA]</scope>
    <source>
        <strain evidence="2 3">1605</strain>
    </source>
</reference>
<dbReference type="Pfam" id="PF13443">
    <property type="entry name" value="HTH_26"/>
    <property type="match status" value="1"/>
</dbReference>
<dbReference type="PROSITE" id="PS50943">
    <property type="entry name" value="HTH_CROC1"/>
    <property type="match status" value="1"/>
</dbReference>
<dbReference type="CDD" id="cd00093">
    <property type="entry name" value="HTH_XRE"/>
    <property type="match status" value="1"/>
</dbReference>
<dbReference type="AlphaFoldDB" id="A0A6M0V7U2"/>
<gene>
    <name evidence="2" type="ORF">FC774_11580</name>
</gene>
<evidence type="ECO:0000313" key="3">
    <source>
        <dbReference type="Proteomes" id="UP000476820"/>
    </source>
</evidence>
<comment type="caution">
    <text evidence="2">The sequence shown here is derived from an EMBL/GenBank/DDBJ whole genome shotgun (WGS) entry which is preliminary data.</text>
</comment>
<dbReference type="InterPro" id="IPR010982">
    <property type="entry name" value="Lambda_DNA-bd_dom_sf"/>
</dbReference>
<evidence type="ECO:0000313" key="2">
    <source>
        <dbReference type="EMBL" id="NFF88507.1"/>
    </source>
</evidence>
<sequence>MENKIHTIIKEKGLKISYVLGKVGLAKSSFYDIMNGKSIPSLANARRICEVLERNLNDVFPEEFKKEDIL</sequence>
<dbReference type="GO" id="GO:0003677">
    <property type="term" value="F:DNA binding"/>
    <property type="evidence" value="ECO:0007669"/>
    <property type="project" value="InterPro"/>
</dbReference>
<dbReference type="RefSeq" id="WP_061301944.1">
    <property type="nucleotide sequence ID" value="NZ_LFPA01000088.1"/>
</dbReference>
<dbReference type="Gene3D" id="1.10.260.40">
    <property type="entry name" value="lambda repressor-like DNA-binding domains"/>
    <property type="match status" value="1"/>
</dbReference>
<dbReference type="SUPFAM" id="SSF47413">
    <property type="entry name" value="lambda repressor-like DNA-binding domains"/>
    <property type="match status" value="1"/>
</dbReference>
<feature type="domain" description="HTH cro/C1-type" evidence="1">
    <location>
        <begin position="22"/>
        <end position="59"/>
    </location>
</feature>
<dbReference type="Proteomes" id="UP000476820">
    <property type="component" value="Unassembled WGS sequence"/>
</dbReference>
<accession>A0A6M0V7U2</accession>
<organism evidence="2 3">
    <name type="scientific">Clostridium botulinum</name>
    <dbReference type="NCBI Taxonomy" id="1491"/>
    <lineage>
        <taxon>Bacteria</taxon>
        <taxon>Bacillati</taxon>
        <taxon>Bacillota</taxon>
        <taxon>Clostridia</taxon>
        <taxon>Eubacteriales</taxon>
        <taxon>Clostridiaceae</taxon>
        <taxon>Clostridium</taxon>
    </lineage>
</organism>
<name>A0A6M0V7U2_CLOBO</name>
<evidence type="ECO:0000259" key="1">
    <source>
        <dbReference type="PROSITE" id="PS50943"/>
    </source>
</evidence>
<proteinExistence type="predicted"/>